<feature type="transmembrane region" description="Helical" evidence="7">
    <location>
        <begin position="242"/>
        <end position="263"/>
    </location>
</feature>
<sequence length="300" mass="32905">MENADVRKSLIADISLLVVAVIWGGGFIAAKIALLSITPFYLLSFRFLCSGIILYMIFFKKMIKIDRQSFIAGITLGLILYAGQTFQTVGLKYTTAGKQSFLTASYTAIVPFASWLVTKKAPNIYAVLAGFLTLMGIGFLSLQQNISISFGDSLTLLFTVVYSFQIILIGIYAKRDINPIHLTTVQLLSAGIFTLISALIFEPHMHVPDSRGIAGILYLIIFNTTIAFLVQNVAQKYTSDTHASIILSLESVFGCFLSILLMGEVFTKKMVIGCIIIFIAVILSKTDRLHSLPGRQSSDS</sequence>
<evidence type="ECO:0000256" key="6">
    <source>
        <dbReference type="ARBA" id="ARBA00023136"/>
    </source>
</evidence>
<feature type="domain" description="EamA" evidence="8">
    <location>
        <begin position="11"/>
        <end position="141"/>
    </location>
</feature>
<feature type="transmembrane region" description="Helical" evidence="7">
    <location>
        <begin position="12"/>
        <end position="34"/>
    </location>
</feature>
<feature type="transmembrane region" description="Helical" evidence="7">
    <location>
        <begin position="70"/>
        <end position="87"/>
    </location>
</feature>
<dbReference type="InterPro" id="IPR037185">
    <property type="entry name" value="EmrE-like"/>
</dbReference>
<dbReference type="Pfam" id="PF00892">
    <property type="entry name" value="EamA"/>
    <property type="match status" value="2"/>
</dbReference>
<dbReference type="SUPFAM" id="SSF103481">
    <property type="entry name" value="Multidrug resistance efflux transporter EmrE"/>
    <property type="match status" value="2"/>
</dbReference>
<evidence type="ECO:0000313" key="9">
    <source>
        <dbReference type="EMBL" id="MCC9294407.1"/>
    </source>
</evidence>
<keyword evidence="5 7" id="KW-1133">Transmembrane helix</keyword>
<comment type="similarity">
    <text evidence="2">Belongs to the EamA transporter family.</text>
</comment>
<comment type="subcellular location">
    <subcellularLocation>
        <location evidence="1">Cell membrane</location>
        <topology evidence="1">Multi-pass membrane protein</topology>
    </subcellularLocation>
</comment>
<name>A0ABS8N3P4_9CLOT</name>
<evidence type="ECO:0000256" key="1">
    <source>
        <dbReference type="ARBA" id="ARBA00004651"/>
    </source>
</evidence>
<comment type="caution">
    <text evidence="9">The sequence shown here is derived from an EMBL/GenBank/DDBJ whole genome shotgun (WGS) entry which is preliminary data.</text>
</comment>
<feature type="transmembrane region" description="Helical" evidence="7">
    <location>
        <begin position="154"/>
        <end position="173"/>
    </location>
</feature>
<evidence type="ECO:0000256" key="2">
    <source>
        <dbReference type="ARBA" id="ARBA00007362"/>
    </source>
</evidence>
<evidence type="ECO:0000256" key="4">
    <source>
        <dbReference type="ARBA" id="ARBA00022692"/>
    </source>
</evidence>
<dbReference type="PANTHER" id="PTHR42920:SF5">
    <property type="entry name" value="EAMA DOMAIN-CONTAINING PROTEIN"/>
    <property type="match status" value="1"/>
</dbReference>
<dbReference type="Proteomes" id="UP001165422">
    <property type="component" value="Unassembled WGS sequence"/>
</dbReference>
<feature type="transmembrane region" description="Helical" evidence="7">
    <location>
        <begin position="99"/>
        <end position="117"/>
    </location>
</feature>
<dbReference type="PANTHER" id="PTHR42920">
    <property type="entry name" value="OS03G0707200 PROTEIN-RELATED"/>
    <property type="match status" value="1"/>
</dbReference>
<organism evidence="9 10">
    <name type="scientific">Clostridium aromativorans</name>
    <dbReference type="NCBI Taxonomy" id="2836848"/>
    <lineage>
        <taxon>Bacteria</taxon>
        <taxon>Bacillati</taxon>
        <taxon>Bacillota</taxon>
        <taxon>Clostridia</taxon>
        <taxon>Eubacteriales</taxon>
        <taxon>Clostridiaceae</taxon>
        <taxon>Clostridium</taxon>
    </lineage>
</organism>
<keyword evidence="4 7" id="KW-0812">Transmembrane</keyword>
<evidence type="ECO:0000256" key="7">
    <source>
        <dbReference type="SAM" id="Phobius"/>
    </source>
</evidence>
<dbReference type="EMBL" id="JAJJPB010000004">
    <property type="protein sequence ID" value="MCC9294407.1"/>
    <property type="molecule type" value="Genomic_DNA"/>
</dbReference>
<evidence type="ECO:0000256" key="3">
    <source>
        <dbReference type="ARBA" id="ARBA00022475"/>
    </source>
</evidence>
<feature type="transmembrane region" description="Helical" evidence="7">
    <location>
        <begin position="180"/>
        <end position="201"/>
    </location>
</feature>
<feature type="transmembrane region" description="Helical" evidence="7">
    <location>
        <begin position="213"/>
        <end position="230"/>
    </location>
</feature>
<reference evidence="9" key="1">
    <citation type="submission" date="2021-11" db="EMBL/GenBank/DDBJ databases">
        <authorList>
            <person name="Qingchun L."/>
            <person name="Dong Z."/>
            <person name="Zongwei Q."/>
            <person name="Jia Z."/>
            <person name="Duotao L."/>
        </authorList>
    </citation>
    <scope>NUCLEOTIDE SEQUENCE</scope>
    <source>
        <strain evidence="9">WLY-B-L2</strain>
    </source>
</reference>
<dbReference type="InterPro" id="IPR051258">
    <property type="entry name" value="Diverse_Substrate_Transporter"/>
</dbReference>
<feature type="transmembrane region" description="Helical" evidence="7">
    <location>
        <begin position="40"/>
        <end position="58"/>
    </location>
</feature>
<evidence type="ECO:0000259" key="8">
    <source>
        <dbReference type="Pfam" id="PF00892"/>
    </source>
</evidence>
<keyword evidence="10" id="KW-1185">Reference proteome</keyword>
<proteinExistence type="inferred from homology"/>
<dbReference type="InterPro" id="IPR000620">
    <property type="entry name" value="EamA_dom"/>
</dbReference>
<protein>
    <submittedName>
        <fullName evidence="9">DMT family transporter</fullName>
    </submittedName>
</protein>
<keyword evidence="6 7" id="KW-0472">Membrane</keyword>
<dbReference type="RefSeq" id="WP_229981191.1">
    <property type="nucleotide sequence ID" value="NZ_JAJJPB010000004.1"/>
</dbReference>
<feature type="transmembrane region" description="Helical" evidence="7">
    <location>
        <begin position="124"/>
        <end position="142"/>
    </location>
</feature>
<evidence type="ECO:0000256" key="5">
    <source>
        <dbReference type="ARBA" id="ARBA00022989"/>
    </source>
</evidence>
<gene>
    <name evidence="9" type="ORF">LN736_05970</name>
</gene>
<keyword evidence="3" id="KW-1003">Cell membrane</keyword>
<accession>A0ABS8N3P4</accession>
<feature type="domain" description="EamA" evidence="8">
    <location>
        <begin position="150"/>
        <end position="284"/>
    </location>
</feature>
<evidence type="ECO:0000313" key="10">
    <source>
        <dbReference type="Proteomes" id="UP001165422"/>
    </source>
</evidence>